<accession>A0A485M004</accession>
<dbReference type="PANTHER" id="PTHR23132:SF23">
    <property type="entry name" value="D-ALANINE--D-ALANINE LIGASE B"/>
    <property type="match status" value="1"/>
</dbReference>
<keyword evidence="2 4" id="KW-0436">Ligase</keyword>
<proteinExistence type="inferred from homology"/>
<dbReference type="AlphaFoldDB" id="A0A485M004"/>
<feature type="domain" description="ATP-grasp" evidence="3">
    <location>
        <begin position="118"/>
        <end position="326"/>
    </location>
</feature>
<dbReference type="EMBL" id="CAADRM010000089">
    <property type="protein sequence ID" value="VFU14263.1"/>
    <property type="molecule type" value="Genomic_DNA"/>
</dbReference>
<reference evidence="4" key="1">
    <citation type="submission" date="2019-03" db="EMBL/GenBank/DDBJ databases">
        <authorList>
            <person name="Hao L."/>
        </authorList>
    </citation>
    <scope>NUCLEOTIDE SEQUENCE</scope>
</reference>
<dbReference type="Gene3D" id="3.30.1490.20">
    <property type="entry name" value="ATP-grasp fold, A domain"/>
    <property type="match status" value="1"/>
</dbReference>
<dbReference type="GO" id="GO:0005524">
    <property type="term" value="F:ATP binding"/>
    <property type="evidence" value="ECO:0007669"/>
    <property type="project" value="InterPro"/>
</dbReference>
<organism evidence="4">
    <name type="scientific">anaerobic digester metagenome</name>
    <dbReference type="NCBI Taxonomy" id="1263854"/>
    <lineage>
        <taxon>unclassified sequences</taxon>
        <taxon>metagenomes</taxon>
        <taxon>ecological metagenomes</taxon>
    </lineage>
</organism>
<sequence length="342" mass="38510">MPVDIDPAQVPVLIVYNMDPSWDVQDRQEVESISDRLGRAIAEVGHPTSLIPVKNECIAEHLYPYHPLEHIVLNWCEGIPGVPHSEWMVADAMERQGFVYTGADASTLSLSQNKYRVKKILDLCGIPTPEWRLCTRPDPGGWNRYPAIVKPMSEHCSEGITRDSVVTNQDDLLERIAYILDAYRQPAIVEDFIDGREFHVSLWGNGKLEMLPPAEMDFSDFQDIHDRLCTFEAKFVPGSVPYEKIRTLLPAPLSRDELQRLERICSEAYQAIGCRDYARIDVRYQGGLFYVLDVNPNADISDDASMACAAELAGFSYGEMGSRLIRLAARRHPVWGDGRGTG</sequence>
<evidence type="ECO:0000256" key="2">
    <source>
        <dbReference type="ARBA" id="ARBA00022598"/>
    </source>
</evidence>
<dbReference type="SUPFAM" id="SSF56059">
    <property type="entry name" value="Glutathione synthetase ATP-binding domain-like"/>
    <property type="match status" value="1"/>
</dbReference>
<gene>
    <name evidence="4" type="primary">ddlB</name>
    <name evidence="4" type="ORF">SCFA_270042</name>
</gene>
<name>A0A485M004_9ZZZZ</name>
<dbReference type="GO" id="GO:0008716">
    <property type="term" value="F:D-alanine-D-alanine ligase activity"/>
    <property type="evidence" value="ECO:0007669"/>
    <property type="project" value="UniProtKB-EC"/>
</dbReference>
<evidence type="ECO:0000259" key="3">
    <source>
        <dbReference type="PROSITE" id="PS50975"/>
    </source>
</evidence>
<dbReference type="InterPro" id="IPR011761">
    <property type="entry name" value="ATP-grasp"/>
</dbReference>
<dbReference type="Gene3D" id="3.30.470.20">
    <property type="entry name" value="ATP-grasp fold, B domain"/>
    <property type="match status" value="1"/>
</dbReference>
<dbReference type="InterPro" id="IPR011095">
    <property type="entry name" value="Dala_Dala_lig_C"/>
</dbReference>
<dbReference type="GO" id="GO:0046872">
    <property type="term" value="F:metal ion binding"/>
    <property type="evidence" value="ECO:0007669"/>
    <property type="project" value="InterPro"/>
</dbReference>
<evidence type="ECO:0000256" key="1">
    <source>
        <dbReference type="ARBA" id="ARBA00010871"/>
    </source>
</evidence>
<dbReference type="PANTHER" id="PTHR23132">
    <property type="entry name" value="D-ALANINE--D-ALANINE LIGASE"/>
    <property type="match status" value="1"/>
</dbReference>
<dbReference type="InterPro" id="IPR013815">
    <property type="entry name" value="ATP_grasp_subdomain_1"/>
</dbReference>
<protein>
    <submittedName>
        <fullName evidence="4">D-alanine--D-alanine ligase</fullName>
        <ecNumber evidence="4">6.3.2.4</ecNumber>
    </submittedName>
</protein>
<dbReference type="EC" id="6.3.2.4" evidence="4"/>
<comment type="similarity">
    <text evidence="1">Belongs to the D-alanine--D-alanine ligase family.</text>
</comment>
<evidence type="ECO:0000313" key="4">
    <source>
        <dbReference type="EMBL" id="VFU14263.1"/>
    </source>
</evidence>
<dbReference type="PROSITE" id="PS50975">
    <property type="entry name" value="ATP_GRASP"/>
    <property type="match status" value="1"/>
</dbReference>
<dbReference type="Pfam" id="PF07478">
    <property type="entry name" value="Dala_Dala_lig_C"/>
    <property type="match status" value="1"/>
</dbReference>